<organism evidence="2 3">
    <name type="scientific">Aspergillus thermomutatus</name>
    <name type="common">Neosartorya pseudofischeri</name>
    <dbReference type="NCBI Taxonomy" id="41047"/>
    <lineage>
        <taxon>Eukaryota</taxon>
        <taxon>Fungi</taxon>
        <taxon>Dikarya</taxon>
        <taxon>Ascomycota</taxon>
        <taxon>Pezizomycotina</taxon>
        <taxon>Eurotiomycetes</taxon>
        <taxon>Eurotiomycetidae</taxon>
        <taxon>Eurotiales</taxon>
        <taxon>Aspergillaceae</taxon>
        <taxon>Aspergillus</taxon>
        <taxon>Aspergillus subgen. Fumigati</taxon>
    </lineage>
</organism>
<proteinExistence type="predicted"/>
<accession>A0A397G6Z6</accession>
<gene>
    <name evidence="2" type="ORF">CDV56_100039</name>
</gene>
<dbReference type="GeneID" id="38122013"/>
<name>A0A397G6Z6_ASPTH</name>
<dbReference type="Proteomes" id="UP000215305">
    <property type="component" value="Unassembled WGS sequence"/>
</dbReference>
<evidence type="ECO:0000256" key="1">
    <source>
        <dbReference type="SAM" id="MobiDB-lite"/>
    </source>
</evidence>
<evidence type="ECO:0000313" key="2">
    <source>
        <dbReference type="EMBL" id="RHZ43880.1"/>
    </source>
</evidence>
<dbReference type="AlphaFoldDB" id="A0A397G6Z6"/>
<feature type="compositionally biased region" description="Polar residues" evidence="1">
    <location>
        <begin position="115"/>
        <end position="132"/>
    </location>
</feature>
<sequence length="152" mass="16828">MPSSAGRVRWRSPAAWRSDISGKSTSCGWPGTVVCSEPIPQLPIHRVWCCSTCGTYLSSSARRVREHHHQHHPTIGRDPPWQVDAQRWFANSRYCQYWIVGVPSAQPQDPPPVQPTSATTTPSLPRMTQPTLALTEPSILRHANEAPESGNG</sequence>
<dbReference type="OrthoDB" id="10490124at2759"/>
<evidence type="ECO:0000313" key="3">
    <source>
        <dbReference type="Proteomes" id="UP000215305"/>
    </source>
</evidence>
<dbReference type="VEuPathDB" id="FungiDB:CDV56_100039"/>
<keyword evidence="3" id="KW-1185">Reference proteome</keyword>
<feature type="region of interest" description="Disordered" evidence="1">
    <location>
        <begin position="105"/>
        <end position="152"/>
    </location>
</feature>
<dbReference type="RefSeq" id="XP_026610037.1">
    <property type="nucleotide sequence ID" value="XM_026753658.1"/>
</dbReference>
<protein>
    <submittedName>
        <fullName evidence="2">Uncharacterized protein</fullName>
    </submittedName>
</protein>
<reference evidence="2" key="1">
    <citation type="submission" date="2018-08" db="EMBL/GenBank/DDBJ databases">
        <title>Draft genome sequence of azole-resistant Aspergillus thermomutatus (Neosartorya pseudofischeri) strain HMR AF 39, isolated from a human nasal aspirate.</title>
        <authorList>
            <person name="Parent-Michaud M."/>
            <person name="Dufresne P.J."/>
            <person name="Fournier E."/>
            <person name="Martineau C."/>
            <person name="Moreira S."/>
            <person name="Perkins V."/>
            <person name="De Repentigny L."/>
            <person name="Dufresne S.F."/>
        </authorList>
    </citation>
    <scope>NUCLEOTIDE SEQUENCE [LARGE SCALE GENOMIC DNA]</scope>
    <source>
        <strain evidence="2">HMR AF 39</strain>
    </source>
</reference>
<comment type="caution">
    <text evidence="2">The sequence shown here is derived from an EMBL/GenBank/DDBJ whole genome shotgun (WGS) entry which is preliminary data.</text>
</comment>
<dbReference type="EMBL" id="NKHU02000371">
    <property type="protein sequence ID" value="RHZ43880.1"/>
    <property type="molecule type" value="Genomic_DNA"/>
</dbReference>